<evidence type="ECO:0000313" key="2">
    <source>
        <dbReference type="EMBL" id="CAG5056091.1"/>
    </source>
</evidence>
<dbReference type="OrthoDB" id="10395749at2759"/>
<accession>A0A8S3YBF4</accession>
<evidence type="ECO:0000256" key="1">
    <source>
        <dbReference type="SAM" id="MobiDB-lite"/>
    </source>
</evidence>
<feature type="compositionally biased region" description="Basic and acidic residues" evidence="1">
    <location>
        <begin position="24"/>
        <end position="33"/>
    </location>
</feature>
<evidence type="ECO:0000313" key="3">
    <source>
        <dbReference type="Proteomes" id="UP000691718"/>
    </source>
</evidence>
<reference evidence="2" key="1">
    <citation type="submission" date="2021-04" db="EMBL/GenBank/DDBJ databases">
        <authorList>
            <person name="Tunstrom K."/>
        </authorList>
    </citation>
    <scope>NUCLEOTIDE SEQUENCE</scope>
</reference>
<dbReference type="EMBL" id="CAJQZP010001593">
    <property type="protein sequence ID" value="CAG5056091.1"/>
    <property type="molecule type" value="Genomic_DNA"/>
</dbReference>
<proteinExistence type="predicted"/>
<sequence length="86" mass="9956">MEYFFSDEKLEEIVRNTNTEIGKQREKYKRDRPVQNTEDENADASSSTKIRPSFAKDASVGNEGFIWTLLLSRGTQHESRHHQGIV</sequence>
<keyword evidence="3" id="KW-1185">Reference proteome</keyword>
<name>A0A8S3YBF4_PARAO</name>
<feature type="region of interest" description="Disordered" evidence="1">
    <location>
        <begin position="24"/>
        <end position="55"/>
    </location>
</feature>
<comment type="caution">
    <text evidence="2">The sequence shown here is derived from an EMBL/GenBank/DDBJ whole genome shotgun (WGS) entry which is preliminary data.</text>
</comment>
<protein>
    <submittedName>
        <fullName evidence="2">(apollo) hypothetical protein</fullName>
    </submittedName>
</protein>
<organism evidence="2 3">
    <name type="scientific">Parnassius apollo</name>
    <name type="common">Apollo butterfly</name>
    <name type="synonym">Papilio apollo</name>
    <dbReference type="NCBI Taxonomy" id="110799"/>
    <lineage>
        <taxon>Eukaryota</taxon>
        <taxon>Metazoa</taxon>
        <taxon>Ecdysozoa</taxon>
        <taxon>Arthropoda</taxon>
        <taxon>Hexapoda</taxon>
        <taxon>Insecta</taxon>
        <taxon>Pterygota</taxon>
        <taxon>Neoptera</taxon>
        <taxon>Endopterygota</taxon>
        <taxon>Lepidoptera</taxon>
        <taxon>Glossata</taxon>
        <taxon>Ditrysia</taxon>
        <taxon>Papilionoidea</taxon>
        <taxon>Papilionidae</taxon>
        <taxon>Parnassiinae</taxon>
        <taxon>Parnassini</taxon>
        <taxon>Parnassius</taxon>
        <taxon>Parnassius</taxon>
    </lineage>
</organism>
<dbReference type="Proteomes" id="UP000691718">
    <property type="component" value="Unassembled WGS sequence"/>
</dbReference>
<gene>
    <name evidence="2" type="ORF">PAPOLLO_LOCUS26641</name>
</gene>
<dbReference type="AlphaFoldDB" id="A0A8S3YBF4"/>